<proteinExistence type="predicted"/>
<evidence type="ECO:0000313" key="3">
    <source>
        <dbReference type="EMBL" id="EMY77176.1"/>
    </source>
</evidence>
<protein>
    <recommendedName>
        <fullName evidence="5">HAD family hydrolase</fullName>
    </recommendedName>
</protein>
<evidence type="ECO:0000313" key="4">
    <source>
        <dbReference type="Proteomes" id="UP000012313"/>
    </source>
</evidence>
<dbReference type="EMBL" id="AOHC02000038">
    <property type="protein sequence ID" value="EMY77176.1"/>
    <property type="molecule type" value="Genomic_DNA"/>
</dbReference>
<gene>
    <name evidence="3" type="ORF">LEP1GSC060_2089</name>
</gene>
<feature type="transmembrane region" description="Helical" evidence="2">
    <location>
        <begin position="28"/>
        <end position="47"/>
    </location>
</feature>
<keyword evidence="2" id="KW-1133">Transmembrane helix</keyword>
<dbReference type="Proteomes" id="UP000012313">
    <property type="component" value="Unassembled WGS sequence"/>
</dbReference>
<dbReference type="STRING" id="1218598.LEP1GSC060_2089"/>
<evidence type="ECO:0000256" key="2">
    <source>
        <dbReference type="SAM" id="Phobius"/>
    </source>
</evidence>
<sequence>MSYFCTGKNGGKLFDEGSKWSKRMNQKIRIFSFMKILPFFFFIPSIFAQTQTTTSIDPLLRGSWYADQEEKEAVLYNRVMKFFRSNAHFVWKTDLHGRNYRFYKDGRVEFIVDRDFKEVFPDVSELDVHRSEAKVLAEHGEPYSAIRLLKGIGLCYRFQFGKLVPEGYGSATEELSRLMKHMAHKRGEVDDLTDPYGCTKKNILKIESEPFRFSLETTDDWKHYFPEPETPESGTEGDHVWKVRRFYQTLPINGQGQNTTQTTSETTKTELANKNESSPEPELERMYRSQSEKFLYYRPDRILFTIGLSYHPVAAVYTSKNYFQLWDLKRGINSRTILETNFRRKKEQDSYVSRFDSFHKDGRKVPLILLEKYYLRENRGLLFSISGPEKQMDRIRQIWSQLNRKLIVE</sequence>
<keyword evidence="2" id="KW-0812">Transmembrane</keyword>
<evidence type="ECO:0008006" key="5">
    <source>
        <dbReference type="Google" id="ProtNLM"/>
    </source>
</evidence>
<feature type="region of interest" description="Disordered" evidence="1">
    <location>
        <begin position="252"/>
        <end position="284"/>
    </location>
</feature>
<comment type="caution">
    <text evidence="3">The sequence shown here is derived from an EMBL/GenBank/DDBJ whole genome shotgun (WGS) entry which is preliminary data.</text>
</comment>
<name>N1WA96_9LEPT</name>
<organism evidence="3 4">
    <name type="scientific">Leptospira weilii serovar Ranarum str. ICFT</name>
    <dbReference type="NCBI Taxonomy" id="1218598"/>
    <lineage>
        <taxon>Bacteria</taxon>
        <taxon>Pseudomonadati</taxon>
        <taxon>Spirochaetota</taxon>
        <taxon>Spirochaetia</taxon>
        <taxon>Leptospirales</taxon>
        <taxon>Leptospiraceae</taxon>
        <taxon>Leptospira</taxon>
    </lineage>
</organism>
<keyword evidence="4" id="KW-1185">Reference proteome</keyword>
<dbReference type="AlphaFoldDB" id="N1WA96"/>
<dbReference type="NCBIfam" id="NF047681">
    <property type="entry name" value="LIC10775_fam"/>
    <property type="match status" value="1"/>
</dbReference>
<reference evidence="3" key="1">
    <citation type="submission" date="2013-03" db="EMBL/GenBank/DDBJ databases">
        <authorList>
            <person name="Harkins D.M."/>
            <person name="Durkin A.S."/>
            <person name="Brinkac L.M."/>
            <person name="Haft D.H."/>
            <person name="Selengut J.D."/>
            <person name="Sanka R."/>
            <person name="DePew J."/>
            <person name="Purushe J."/>
            <person name="Hartskeerl R.A."/>
            <person name="Ahmed A."/>
            <person name="van der Linden H."/>
            <person name="Goris M.G.A."/>
            <person name="Vinetz J.M."/>
            <person name="Sutton G.G."/>
            <person name="Nierman W.C."/>
            <person name="Fouts D.E."/>
        </authorList>
    </citation>
    <scope>NUCLEOTIDE SEQUENCE [LARGE SCALE GENOMIC DNA]</scope>
    <source>
        <strain evidence="3">ICFT</strain>
    </source>
</reference>
<keyword evidence="2" id="KW-0472">Membrane</keyword>
<evidence type="ECO:0000256" key="1">
    <source>
        <dbReference type="SAM" id="MobiDB-lite"/>
    </source>
</evidence>
<accession>N1WA96</accession>